<name>A0A9P6LGV9_9PEZI</name>
<dbReference type="CDD" id="cd12261">
    <property type="entry name" value="RRM1_3_MRN1"/>
    <property type="match status" value="1"/>
</dbReference>
<feature type="compositionally biased region" description="Polar residues" evidence="2">
    <location>
        <begin position="90"/>
        <end position="111"/>
    </location>
</feature>
<dbReference type="InterPro" id="IPR035979">
    <property type="entry name" value="RBD_domain_sf"/>
</dbReference>
<dbReference type="Gene3D" id="3.30.70.330">
    <property type="match status" value="2"/>
</dbReference>
<evidence type="ECO:0000256" key="1">
    <source>
        <dbReference type="ARBA" id="ARBA00022884"/>
    </source>
</evidence>
<reference evidence="3" key="1">
    <citation type="submission" date="2020-03" db="EMBL/GenBank/DDBJ databases">
        <authorList>
            <person name="He L."/>
        </authorList>
    </citation>
    <scope>NUCLEOTIDE SEQUENCE</scope>
    <source>
        <strain evidence="3">CkLH20</strain>
    </source>
</reference>
<dbReference type="GO" id="GO:0003729">
    <property type="term" value="F:mRNA binding"/>
    <property type="evidence" value="ECO:0007669"/>
    <property type="project" value="TreeGrafter"/>
</dbReference>
<protein>
    <recommendedName>
        <fullName evidence="5">Negative regulator of differentiation 1</fullName>
    </recommendedName>
</protein>
<feature type="region of interest" description="Disordered" evidence="2">
    <location>
        <begin position="84"/>
        <end position="142"/>
    </location>
</feature>
<gene>
    <name evidence="3" type="ORF">CkaCkLH20_07020</name>
</gene>
<dbReference type="PANTHER" id="PTHR14089:SF14">
    <property type="entry name" value="RRM DOMAIN-CONTAINING PROTEIN"/>
    <property type="match status" value="1"/>
</dbReference>
<accession>A0A9P6LGV9</accession>
<dbReference type="InterPro" id="IPR039171">
    <property type="entry name" value="Cwc2/Slt11"/>
</dbReference>
<feature type="compositionally biased region" description="Polar residues" evidence="2">
    <location>
        <begin position="124"/>
        <end position="140"/>
    </location>
</feature>
<dbReference type="AlphaFoldDB" id="A0A9P6LGV9"/>
<dbReference type="SUPFAM" id="SSF54928">
    <property type="entry name" value="RNA-binding domain, RBD"/>
    <property type="match status" value="1"/>
</dbReference>
<dbReference type="GO" id="GO:0000398">
    <property type="term" value="P:mRNA splicing, via spliceosome"/>
    <property type="evidence" value="ECO:0007669"/>
    <property type="project" value="TreeGrafter"/>
</dbReference>
<dbReference type="GeneID" id="62162811"/>
<dbReference type="GO" id="GO:0010494">
    <property type="term" value="C:cytoplasmic stress granule"/>
    <property type="evidence" value="ECO:0007669"/>
    <property type="project" value="TreeGrafter"/>
</dbReference>
<reference evidence="3" key="2">
    <citation type="submission" date="2020-11" db="EMBL/GenBank/DDBJ databases">
        <title>Whole genome sequencing of Colletotrichum sp.</title>
        <authorList>
            <person name="Li H."/>
        </authorList>
    </citation>
    <scope>NUCLEOTIDE SEQUENCE</scope>
    <source>
        <strain evidence="3">CkLH20</strain>
    </source>
</reference>
<sequence>MYTGTSSQWAYPTVQAYLGESWEEANGWRRAHLNSNEVLSCHPTITISQVEYDALLKTAREFANLRRNLMRGGVTEDTLDVLTSDESKWQDNQSAGLTSEPTPGRNGTQHPIHQPHDTAVPATRVSSHSRSHGGQTTAQQPVKHHWAEPEIHEISDADESVVDPHRRTEFEIQNQDLVAPRPQFERIATRTILIVNLPEGTTHGDITAVVRGGQLLDIFLRTYDRSAQVSFLHSADAKEFFEHIRRHDLYIKQKRVDIRWSDRQFTLPGHVASKIGMGATRNIVIRRCDPNLTEEALRDDLEHIHNLRVIHVTFTGGSAYISTNSVHGAMFARTCMMSRLKYKGSKIDWDVDECTQPLAKSQYHRTSTQAAPAKRVMHPTANRFEPLNMDGLEGEEKVVPDFSLRSAMDVRV</sequence>
<keyword evidence="1" id="KW-0694">RNA-binding</keyword>
<evidence type="ECO:0000313" key="4">
    <source>
        <dbReference type="Proteomes" id="UP000781932"/>
    </source>
</evidence>
<evidence type="ECO:0008006" key="5">
    <source>
        <dbReference type="Google" id="ProtNLM"/>
    </source>
</evidence>
<organism evidence="3 4">
    <name type="scientific">Colletotrichum karsti</name>
    <dbReference type="NCBI Taxonomy" id="1095194"/>
    <lineage>
        <taxon>Eukaryota</taxon>
        <taxon>Fungi</taxon>
        <taxon>Dikarya</taxon>
        <taxon>Ascomycota</taxon>
        <taxon>Pezizomycotina</taxon>
        <taxon>Sordariomycetes</taxon>
        <taxon>Hypocreomycetidae</taxon>
        <taxon>Glomerellales</taxon>
        <taxon>Glomerellaceae</taxon>
        <taxon>Colletotrichum</taxon>
        <taxon>Colletotrichum boninense species complex</taxon>
    </lineage>
</organism>
<dbReference type="OrthoDB" id="2935572at2759"/>
<dbReference type="EMBL" id="JAATWM020000021">
    <property type="protein sequence ID" value="KAF9875639.1"/>
    <property type="molecule type" value="Genomic_DNA"/>
</dbReference>
<dbReference type="Proteomes" id="UP000781932">
    <property type="component" value="Unassembled WGS sequence"/>
</dbReference>
<keyword evidence="4" id="KW-1185">Reference proteome</keyword>
<proteinExistence type="predicted"/>
<evidence type="ECO:0000313" key="3">
    <source>
        <dbReference type="EMBL" id="KAF9875639.1"/>
    </source>
</evidence>
<evidence type="ECO:0000256" key="2">
    <source>
        <dbReference type="SAM" id="MobiDB-lite"/>
    </source>
</evidence>
<comment type="caution">
    <text evidence="3">The sequence shown here is derived from an EMBL/GenBank/DDBJ whole genome shotgun (WGS) entry which is preliminary data.</text>
</comment>
<dbReference type="PANTHER" id="PTHR14089">
    <property type="entry name" value="PRE-MRNA-SPLICING FACTOR RBM22"/>
    <property type="match status" value="1"/>
</dbReference>
<dbReference type="RefSeq" id="XP_038745100.1">
    <property type="nucleotide sequence ID" value="XM_038889737.1"/>
</dbReference>
<dbReference type="InterPro" id="IPR012677">
    <property type="entry name" value="Nucleotide-bd_a/b_plait_sf"/>
</dbReference>